<evidence type="ECO:0000313" key="8">
    <source>
        <dbReference type="Proteomes" id="UP000035681"/>
    </source>
</evidence>
<dbReference type="Pfam" id="PF00542">
    <property type="entry name" value="Ribosomal_L12"/>
    <property type="match status" value="1"/>
</dbReference>
<dbReference type="InterPro" id="IPR036235">
    <property type="entry name" value="Ribosomal_bL12_oligo_N_sf"/>
</dbReference>
<feature type="region of interest" description="Disordered" evidence="4">
    <location>
        <begin position="191"/>
        <end position="216"/>
    </location>
</feature>
<evidence type="ECO:0000256" key="1">
    <source>
        <dbReference type="ARBA" id="ARBA00007197"/>
    </source>
</evidence>
<dbReference type="Pfam" id="PF16320">
    <property type="entry name" value="Ribosomal_L12_N"/>
    <property type="match status" value="1"/>
</dbReference>
<protein>
    <recommendedName>
        <fullName evidence="10">Ribosomal protein L7/L12 C-terminal domain-containing protein</fullName>
    </recommendedName>
</protein>
<feature type="domain" description="Large ribosomal subunit protein bL12 C-terminal" evidence="5">
    <location>
        <begin position="119"/>
        <end position="186"/>
    </location>
</feature>
<keyword evidence="3" id="KW-0687">Ribonucleoprotein</keyword>
<sequence length="263" mass="29082">INMRRVFSCLSNNVLKNQKIFSLNHRLYSATPLKEGEPAPLPSDDRVLSDKIQKLVEEIANLSILEASDLNYGLRKKLNLPEVSAFPPVGMMMAPASAGKAPESASEDSEESVPQKISFSVKLTKFDDSKKIALIKEIRNILPDLNLVQAKKFIETAPVEVKGDLNKTEADELKALIEKVGGTVEINMARGHQKAQSQQKNLKKQEALKKQAGSDQKTAALKALKHKCTVCMAMMPDPKTYKEHFVSRHPKAELPSELVDVAL</sequence>
<dbReference type="Gene3D" id="3.30.1390.10">
    <property type="match status" value="1"/>
</dbReference>
<dbReference type="PANTHER" id="PTHR45987">
    <property type="entry name" value="39S RIBOSOMAL PROTEIN L12"/>
    <property type="match status" value="1"/>
</dbReference>
<evidence type="ECO:0000259" key="5">
    <source>
        <dbReference type="Pfam" id="PF00542"/>
    </source>
</evidence>
<dbReference type="InterPro" id="IPR014719">
    <property type="entry name" value="Ribosomal_bL12_C/ClpS-like"/>
</dbReference>
<dbReference type="WBParaSite" id="TCONS_00000649.p1">
    <property type="protein sequence ID" value="TCONS_00000649.p1"/>
    <property type="gene ID" value="XLOC_000631"/>
</dbReference>
<dbReference type="Pfam" id="PF04419">
    <property type="entry name" value="SERF-like_N"/>
    <property type="match status" value="1"/>
</dbReference>
<feature type="domain" description="Large ribosomal subunit protein bL12 oligomerization" evidence="7">
    <location>
        <begin position="51"/>
        <end position="100"/>
    </location>
</feature>
<dbReference type="InterPro" id="IPR007513">
    <property type="entry name" value="SERF-like_N"/>
</dbReference>
<evidence type="ECO:0000256" key="4">
    <source>
        <dbReference type="SAM" id="MobiDB-lite"/>
    </source>
</evidence>
<comment type="similarity">
    <text evidence="1">Belongs to the bacterial ribosomal protein bL12 family.</text>
</comment>
<dbReference type="AlphaFoldDB" id="A0AAF5CRL8"/>
<evidence type="ECO:0000259" key="7">
    <source>
        <dbReference type="Pfam" id="PF16320"/>
    </source>
</evidence>
<dbReference type="InterPro" id="IPR008932">
    <property type="entry name" value="Ribosomal_bL12_oligo"/>
</dbReference>
<evidence type="ECO:0000256" key="3">
    <source>
        <dbReference type="ARBA" id="ARBA00023274"/>
    </source>
</evidence>
<dbReference type="GO" id="GO:0006412">
    <property type="term" value="P:translation"/>
    <property type="evidence" value="ECO:0007669"/>
    <property type="project" value="InterPro"/>
</dbReference>
<dbReference type="InterPro" id="IPR000206">
    <property type="entry name" value="Ribosomal_bL12"/>
</dbReference>
<dbReference type="SUPFAM" id="SSF118359">
    <property type="entry name" value="Expressed protein At2g23090/F21P24.15"/>
    <property type="match status" value="1"/>
</dbReference>
<accession>A0AAF5CRL8</accession>
<dbReference type="PANTHER" id="PTHR45987:SF4">
    <property type="entry name" value="LARGE RIBOSOMAL SUBUNIT PROTEIN BL12M"/>
    <property type="match status" value="1"/>
</dbReference>
<dbReference type="InterPro" id="IPR013823">
    <property type="entry name" value="Ribosomal_bL12_C"/>
</dbReference>
<organism evidence="8 9">
    <name type="scientific">Strongyloides stercoralis</name>
    <name type="common">Threadworm</name>
    <dbReference type="NCBI Taxonomy" id="6248"/>
    <lineage>
        <taxon>Eukaryota</taxon>
        <taxon>Metazoa</taxon>
        <taxon>Ecdysozoa</taxon>
        <taxon>Nematoda</taxon>
        <taxon>Chromadorea</taxon>
        <taxon>Rhabditida</taxon>
        <taxon>Tylenchina</taxon>
        <taxon>Panagrolaimomorpha</taxon>
        <taxon>Strongyloidoidea</taxon>
        <taxon>Strongyloididae</taxon>
        <taxon>Strongyloides</taxon>
    </lineage>
</organism>
<dbReference type="Gene3D" id="1.20.5.710">
    <property type="entry name" value="Single helix bin"/>
    <property type="match status" value="1"/>
</dbReference>
<keyword evidence="8" id="KW-1185">Reference proteome</keyword>
<dbReference type="InterPro" id="IPR026939">
    <property type="entry name" value="ZNF706/At2g23090_sf"/>
</dbReference>
<evidence type="ECO:0000259" key="6">
    <source>
        <dbReference type="Pfam" id="PF04419"/>
    </source>
</evidence>
<dbReference type="Proteomes" id="UP000035681">
    <property type="component" value="Unplaced"/>
</dbReference>
<feature type="domain" description="Small EDRK-rich factor-like N-terminal" evidence="6">
    <location>
        <begin position="188"/>
        <end position="224"/>
    </location>
</feature>
<name>A0AAF5CRL8_STRER</name>
<dbReference type="SUPFAM" id="SSF54736">
    <property type="entry name" value="ClpS-like"/>
    <property type="match status" value="1"/>
</dbReference>
<evidence type="ECO:0008006" key="10">
    <source>
        <dbReference type="Google" id="ProtNLM"/>
    </source>
</evidence>
<proteinExistence type="inferred from homology"/>
<keyword evidence="2" id="KW-0689">Ribosomal protein</keyword>
<reference evidence="9" key="1">
    <citation type="submission" date="2024-02" db="UniProtKB">
        <authorList>
            <consortium name="WormBaseParasite"/>
        </authorList>
    </citation>
    <scope>IDENTIFICATION</scope>
</reference>
<evidence type="ECO:0000313" key="9">
    <source>
        <dbReference type="WBParaSite" id="TCONS_00000649.p1"/>
    </source>
</evidence>
<dbReference type="GO" id="GO:0005762">
    <property type="term" value="C:mitochondrial large ribosomal subunit"/>
    <property type="evidence" value="ECO:0007669"/>
    <property type="project" value="TreeGrafter"/>
</dbReference>
<dbReference type="SUPFAM" id="SSF48300">
    <property type="entry name" value="Ribosomal protein L7/12, oligomerisation (N-terminal) domain"/>
    <property type="match status" value="1"/>
</dbReference>
<dbReference type="Gene3D" id="4.10.1050.10">
    <property type="entry name" value="At2g23090-like"/>
    <property type="match status" value="1"/>
</dbReference>
<dbReference type="GO" id="GO:0003735">
    <property type="term" value="F:structural constituent of ribosome"/>
    <property type="evidence" value="ECO:0007669"/>
    <property type="project" value="InterPro"/>
</dbReference>
<evidence type="ECO:0000256" key="2">
    <source>
        <dbReference type="ARBA" id="ARBA00022980"/>
    </source>
</evidence>
<dbReference type="GO" id="GO:0003729">
    <property type="term" value="F:mRNA binding"/>
    <property type="evidence" value="ECO:0007669"/>
    <property type="project" value="TreeGrafter"/>
</dbReference>
<dbReference type="CDD" id="cd00387">
    <property type="entry name" value="Ribosomal_L7_L12"/>
    <property type="match status" value="1"/>
</dbReference>